<dbReference type="PANTHER" id="PTHR44379:SF5">
    <property type="entry name" value="OXIDOREDUCTASE WITH IRON-SULFUR SUBUNIT"/>
    <property type="match status" value="1"/>
</dbReference>
<dbReference type="GO" id="GO:0051537">
    <property type="term" value="F:2 iron, 2 sulfur cluster binding"/>
    <property type="evidence" value="ECO:0007669"/>
    <property type="project" value="UniProtKB-KW"/>
</dbReference>
<dbReference type="PROSITE" id="PS51085">
    <property type="entry name" value="2FE2S_FER_2"/>
    <property type="match status" value="1"/>
</dbReference>
<dbReference type="InterPro" id="IPR036010">
    <property type="entry name" value="2Fe-2S_ferredoxin-like_sf"/>
</dbReference>
<reference evidence="7" key="1">
    <citation type="submission" date="2018-01" db="EMBL/GenBank/DDBJ databases">
        <authorList>
            <person name="Regsiter A."/>
            <person name="William W."/>
        </authorList>
    </citation>
    <scope>NUCLEOTIDE SEQUENCE</scope>
    <source>
        <strain evidence="7">TRIP AH-1</strain>
    </source>
</reference>
<dbReference type="Pfam" id="PF00111">
    <property type="entry name" value="Fer2"/>
    <property type="match status" value="1"/>
</dbReference>
<dbReference type="SUPFAM" id="SSF47741">
    <property type="entry name" value="CO dehydrogenase ISP C-domain like"/>
    <property type="match status" value="1"/>
</dbReference>
<dbReference type="InterPro" id="IPR051452">
    <property type="entry name" value="Diverse_Oxidoreductases"/>
</dbReference>
<dbReference type="InterPro" id="IPR012675">
    <property type="entry name" value="Beta-grasp_dom_sf"/>
</dbReference>
<dbReference type="GO" id="GO:0046872">
    <property type="term" value="F:metal ion binding"/>
    <property type="evidence" value="ECO:0007669"/>
    <property type="project" value="UniProtKB-KW"/>
</dbReference>
<dbReference type="EMBL" id="OJIN01000119">
    <property type="protein sequence ID" value="SPD74141.1"/>
    <property type="molecule type" value="Genomic_DNA"/>
</dbReference>
<dbReference type="Gene3D" id="3.10.20.30">
    <property type="match status" value="1"/>
</dbReference>
<dbReference type="SUPFAM" id="SSF54292">
    <property type="entry name" value="2Fe-2S ferredoxin-like"/>
    <property type="match status" value="1"/>
</dbReference>
<organism evidence="7">
    <name type="scientific">uncultured Desulfobacterium sp</name>
    <dbReference type="NCBI Taxonomy" id="201089"/>
    <lineage>
        <taxon>Bacteria</taxon>
        <taxon>Pseudomonadati</taxon>
        <taxon>Thermodesulfobacteriota</taxon>
        <taxon>Desulfobacteria</taxon>
        <taxon>Desulfobacterales</taxon>
        <taxon>Desulfobacteriaceae</taxon>
        <taxon>Desulfobacterium</taxon>
        <taxon>environmental samples</taxon>
    </lineage>
</organism>
<keyword evidence="4" id="KW-0408">Iron</keyword>
<name>A0A445MXR0_9BACT</name>
<feature type="domain" description="2Fe-2S ferredoxin-type" evidence="6">
    <location>
        <begin position="33"/>
        <end position="113"/>
    </location>
</feature>
<evidence type="ECO:0000256" key="4">
    <source>
        <dbReference type="ARBA" id="ARBA00023004"/>
    </source>
</evidence>
<dbReference type="Gene3D" id="1.10.150.120">
    <property type="entry name" value="[2Fe-2S]-binding domain"/>
    <property type="match status" value="1"/>
</dbReference>
<evidence type="ECO:0000256" key="2">
    <source>
        <dbReference type="ARBA" id="ARBA00022723"/>
    </source>
</evidence>
<dbReference type="InterPro" id="IPR002888">
    <property type="entry name" value="2Fe-2S-bd"/>
</dbReference>
<dbReference type="PANTHER" id="PTHR44379">
    <property type="entry name" value="OXIDOREDUCTASE WITH IRON-SULFUR SUBUNIT"/>
    <property type="match status" value="1"/>
</dbReference>
<dbReference type="GO" id="GO:0016491">
    <property type="term" value="F:oxidoreductase activity"/>
    <property type="evidence" value="ECO:0007669"/>
    <property type="project" value="UniProtKB-KW"/>
</dbReference>
<dbReference type="InterPro" id="IPR001041">
    <property type="entry name" value="2Fe-2S_ferredoxin-type"/>
</dbReference>
<keyword evidence="2" id="KW-0479">Metal-binding</keyword>
<sequence>MTEEKDDIGISKREHLKDYTTTARSEYSESSLKTIKLMVNGATYALMEGRDIKPHHTLLYTLRETLNLTGTKISCDYGGCGRCVVLIDGKPALSCLLLSVDCIGKNITTIEGLCLEGKLDPVQQAFFDYSALQCGICTPSQILEIKALLEKYPKPTEDQIREAISPTICRCGGPYKLVVEAILAIAEADYKNG</sequence>
<keyword evidence="5" id="KW-0411">Iron-sulfur</keyword>
<protein>
    <submittedName>
        <fullName evidence="7">Aerobic-type carbon monoxide dehydrogenase, small subunit CoxS/CutS-like protein</fullName>
    </submittedName>
</protein>
<evidence type="ECO:0000313" key="7">
    <source>
        <dbReference type="EMBL" id="SPD74141.1"/>
    </source>
</evidence>
<accession>A0A445MXR0</accession>
<proteinExistence type="predicted"/>
<keyword evidence="1" id="KW-0001">2Fe-2S</keyword>
<dbReference type="Pfam" id="PF01799">
    <property type="entry name" value="Fer2_2"/>
    <property type="match status" value="1"/>
</dbReference>
<keyword evidence="3" id="KW-0560">Oxidoreductase</keyword>
<evidence type="ECO:0000256" key="3">
    <source>
        <dbReference type="ARBA" id="ARBA00023002"/>
    </source>
</evidence>
<gene>
    <name evidence="7" type="ORF">PITCH_A2050029</name>
</gene>
<evidence type="ECO:0000256" key="1">
    <source>
        <dbReference type="ARBA" id="ARBA00022714"/>
    </source>
</evidence>
<dbReference type="AlphaFoldDB" id="A0A445MXR0"/>
<evidence type="ECO:0000256" key="5">
    <source>
        <dbReference type="ARBA" id="ARBA00023014"/>
    </source>
</evidence>
<dbReference type="InterPro" id="IPR036884">
    <property type="entry name" value="2Fe-2S-bd_dom_sf"/>
</dbReference>
<evidence type="ECO:0000259" key="6">
    <source>
        <dbReference type="PROSITE" id="PS51085"/>
    </source>
</evidence>